<comment type="similarity">
    <text evidence="2">Belongs to the bacterial solute-binding protein 8 family.</text>
</comment>
<dbReference type="Pfam" id="PF01497">
    <property type="entry name" value="Peripla_BP_2"/>
    <property type="match status" value="1"/>
</dbReference>
<accession>A0A4U6QG47</accession>
<dbReference type="AlphaFoldDB" id="A0A4U6QG47"/>
<evidence type="ECO:0000313" key="7">
    <source>
        <dbReference type="EMBL" id="TKV59022.1"/>
    </source>
</evidence>
<dbReference type="Gene3D" id="3.40.50.1980">
    <property type="entry name" value="Nitrogenase molybdenum iron protein domain"/>
    <property type="match status" value="2"/>
</dbReference>
<feature type="domain" description="Fe/B12 periplasmic-binding" evidence="6">
    <location>
        <begin position="62"/>
        <end position="318"/>
    </location>
</feature>
<dbReference type="InterPro" id="IPR051313">
    <property type="entry name" value="Bact_iron-sidero_bind"/>
</dbReference>
<protein>
    <submittedName>
        <fullName evidence="7">Iron-siderophore ABC transporter substrate-binding protein</fullName>
    </submittedName>
</protein>
<comment type="subcellular location">
    <subcellularLocation>
        <location evidence="1">Cell envelope</location>
    </subcellularLocation>
</comment>
<keyword evidence="3" id="KW-0813">Transport</keyword>
<dbReference type="Proteomes" id="UP000306985">
    <property type="component" value="Unassembled WGS sequence"/>
</dbReference>
<keyword evidence="8" id="KW-1185">Reference proteome</keyword>
<dbReference type="PANTHER" id="PTHR30532">
    <property type="entry name" value="IRON III DICITRATE-BINDING PERIPLASMIC PROTEIN"/>
    <property type="match status" value="1"/>
</dbReference>
<sequence>MTACSSSTGSAGSTTTASTVSTSPSATSAAVSGSASAAVTAGYPVTIDHIFGSTTIATQPQRVVTVGFNEQDFALALGVVPVGTREFIGNDFARRPWAQEALGGATIPTVGEQQLNLEQIAAADPDLILGPYAFLDQNIYDQLSAIAPTVGDLAPAGAVSWQQELAAVGTALDKSAQAQELAASVEQRFTDAKTAHPEFAGKTLALVLLLDSGYYVLEPTDPRMRFFTDLGFSAPSVTGQIAAENTADLNADVVAVLGAAQAEFTADPLVQNLPAVTENRVVYFGPFTGDFAGALGFSSPLSLPYALDVAVPRLAAAADGDPATVPDAV</sequence>
<keyword evidence="4" id="KW-0732">Signal</keyword>
<evidence type="ECO:0000256" key="5">
    <source>
        <dbReference type="SAM" id="MobiDB-lite"/>
    </source>
</evidence>
<gene>
    <name evidence="7" type="ORF">FDO65_14845</name>
</gene>
<comment type="caution">
    <text evidence="7">The sequence shown here is derived from an EMBL/GenBank/DDBJ whole genome shotgun (WGS) entry which is preliminary data.</text>
</comment>
<evidence type="ECO:0000256" key="4">
    <source>
        <dbReference type="ARBA" id="ARBA00022729"/>
    </source>
</evidence>
<feature type="region of interest" description="Disordered" evidence="5">
    <location>
        <begin position="1"/>
        <end position="26"/>
    </location>
</feature>
<dbReference type="PANTHER" id="PTHR30532:SF24">
    <property type="entry name" value="FERRIC ENTEROBACTIN-BINDING PERIPLASMIC PROTEIN FEPB"/>
    <property type="match status" value="1"/>
</dbReference>
<name>A0A4U6QG47_9ACTN</name>
<organism evidence="7 8">
    <name type="scientific">Nakamurella flava</name>
    <dbReference type="NCBI Taxonomy" id="2576308"/>
    <lineage>
        <taxon>Bacteria</taxon>
        <taxon>Bacillati</taxon>
        <taxon>Actinomycetota</taxon>
        <taxon>Actinomycetes</taxon>
        <taxon>Nakamurellales</taxon>
        <taxon>Nakamurellaceae</taxon>
        <taxon>Nakamurella</taxon>
    </lineage>
</organism>
<evidence type="ECO:0000259" key="6">
    <source>
        <dbReference type="PROSITE" id="PS50983"/>
    </source>
</evidence>
<dbReference type="EMBL" id="SZZH01000003">
    <property type="protein sequence ID" value="TKV59022.1"/>
    <property type="molecule type" value="Genomic_DNA"/>
</dbReference>
<dbReference type="PROSITE" id="PS50983">
    <property type="entry name" value="FE_B12_PBP"/>
    <property type="match status" value="1"/>
</dbReference>
<evidence type="ECO:0000256" key="1">
    <source>
        <dbReference type="ARBA" id="ARBA00004196"/>
    </source>
</evidence>
<reference evidence="7 8" key="1">
    <citation type="submission" date="2019-05" db="EMBL/GenBank/DDBJ databases">
        <title>Nakamurella sp. N5BH11, whole genome shotgun sequence.</title>
        <authorList>
            <person name="Tuo L."/>
        </authorList>
    </citation>
    <scope>NUCLEOTIDE SEQUENCE [LARGE SCALE GENOMIC DNA]</scope>
    <source>
        <strain evidence="7 8">N5BH11</strain>
    </source>
</reference>
<evidence type="ECO:0000256" key="2">
    <source>
        <dbReference type="ARBA" id="ARBA00008814"/>
    </source>
</evidence>
<dbReference type="InterPro" id="IPR002491">
    <property type="entry name" value="ABC_transptr_periplasmic_BD"/>
</dbReference>
<dbReference type="GO" id="GO:1901678">
    <property type="term" value="P:iron coordination entity transport"/>
    <property type="evidence" value="ECO:0007669"/>
    <property type="project" value="UniProtKB-ARBA"/>
</dbReference>
<proteinExistence type="inferred from homology"/>
<dbReference type="SUPFAM" id="SSF53807">
    <property type="entry name" value="Helical backbone' metal receptor"/>
    <property type="match status" value="1"/>
</dbReference>
<dbReference type="OrthoDB" id="1846031at2"/>
<evidence type="ECO:0000256" key="3">
    <source>
        <dbReference type="ARBA" id="ARBA00022448"/>
    </source>
</evidence>
<dbReference type="GO" id="GO:0030288">
    <property type="term" value="C:outer membrane-bounded periplasmic space"/>
    <property type="evidence" value="ECO:0007669"/>
    <property type="project" value="TreeGrafter"/>
</dbReference>
<dbReference type="CDD" id="cd01146">
    <property type="entry name" value="FhuD"/>
    <property type="match status" value="1"/>
</dbReference>
<evidence type="ECO:0000313" key="8">
    <source>
        <dbReference type="Proteomes" id="UP000306985"/>
    </source>
</evidence>